<comment type="similarity">
    <text evidence="2 8">Belongs to the lactate permease family.</text>
</comment>
<feature type="transmembrane region" description="Helical" evidence="8">
    <location>
        <begin position="515"/>
        <end position="535"/>
    </location>
</feature>
<keyword evidence="3 8" id="KW-0813">Transport</keyword>
<accession>A0A2S6HZB4</accession>
<dbReference type="PANTHER" id="PTHR30003:SF0">
    <property type="entry name" value="GLYCOLATE PERMEASE GLCA-RELATED"/>
    <property type="match status" value="1"/>
</dbReference>
<dbReference type="Pfam" id="PF02652">
    <property type="entry name" value="Lactate_perm"/>
    <property type="match status" value="1"/>
</dbReference>
<evidence type="ECO:0000256" key="6">
    <source>
        <dbReference type="ARBA" id="ARBA00022989"/>
    </source>
</evidence>
<evidence type="ECO:0000313" key="10">
    <source>
        <dbReference type="Proteomes" id="UP000237749"/>
    </source>
</evidence>
<feature type="transmembrane region" description="Helical" evidence="8">
    <location>
        <begin position="242"/>
        <end position="261"/>
    </location>
</feature>
<organism evidence="9 10">
    <name type="scientific">Lacrimispora xylanisolvens</name>
    <dbReference type="NCBI Taxonomy" id="384636"/>
    <lineage>
        <taxon>Bacteria</taxon>
        <taxon>Bacillati</taxon>
        <taxon>Bacillota</taxon>
        <taxon>Clostridia</taxon>
        <taxon>Lachnospirales</taxon>
        <taxon>Lachnospiraceae</taxon>
        <taxon>Lacrimispora</taxon>
    </lineage>
</organism>
<evidence type="ECO:0000256" key="2">
    <source>
        <dbReference type="ARBA" id="ARBA00010100"/>
    </source>
</evidence>
<feature type="transmembrane region" description="Helical" evidence="8">
    <location>
        <begin position="432"/>
        <end position="449"/>
    </location>
</feature>
<feature type="transmembrane region" description="Helical" evidence="8">
    <location>
        <begin position="219"/>
        <end position="236"/>
    </location>
</feature>
<feature type="transmembrane region" description="Helical" evidence="8">
    <location>
        <begin position="394"/>
        <end position="412"/>
    </location>
</feature>
<dbReference type="RefSeq" id="WP_104434319.1">
    <property type="nucleotide sequence ID" value="NZ_PTJA01000001.1"/>
</dbReference>
<feature type="transmembrane region" description="Helical" evidence="8">
    <location>
        <begin position="105"/>
        <end position="138"/>
    </location>
</feature>
<dbReference type="PANTHER" id="PTHR30003">
    <property type="entry name" value="L-LACTATE PERMEASE"/>
    <property type="match status" value="1"/>
</dbReference>
<evidence type="ECO:0000256" key="7">
    <source>
        <dbReference type="ARBA" id="ARBA00023136"/>
    </source>
</evidence>
<feature type="transmembrane region" description="Helical" evidence="8">
    <location>
        <begin position="294"/>
        <end position="316"/>
    </location>
</feature>
<keyword evidence="4 8" id="KW-1003">Cell membrane</keyword>
<feature type="transmembrane region" description="Helical" evidence="8">
    <location>
        <begin position="355"/>
        <end position="373"/>
    </location>
</feature>
<keyword evidence="6 8" id="KW-1133">Transmembrane helix</keyword>
<feature type="transmembrane region" description="Helical" evidence="8">
    <location>
        <begin position="65"/>
        <end position="85"/>
    </location>
</feature>
<evidence type="ECO:0000256" key="4">
    <source>
        <dbReference type="ARBA" id="ARBA00022475"/>
    </source>
</evidence>
<comment type="subcellular location">
    <subcellularLocation>
        <location evidence="1 8">Cell membrane</location>
        <topology evidence="1 8">Multi-pass membrane protein</topology>
    </subcellularLocation>
</comment>
<dbReference type="GO" id="GO:0005886">
    <property type="term" value="C:plasma membrane"/>
    <property type="evidence" value="ECO:0007669"/>
    <property type="project" value="UniProtKB-SubCell"/>
</dbReference>
<proteinExistence type="inferred from homology"/>
<reference evidence="9 10" key="1">
    <citation type="submission" date="2018-02" db="EMBL/GenBank/DDBJ databases">
        <title>Genomic Encyclopedia of Archaeal and Bacterial Type Strains, Phase II (KMG-II): from individual species to whole genera.</title>
        <authorList>
            <person name="Goeker M."/>
        </authorList>
    </citation>
    <scope>NUCLEOTIDE SEQUENCE [LARGE SCALE GENOMIC DNA]</scope>
    <source>
        <strain evidence="9 10">DSM 3808</strain>
    </source>
</reference>
<dbReference type="EMBL" id="PTJA01000001">
    <property type="protein sequence ID" value="PPK83493.1"/>
    <property type="molecule type" value="Genomic_DNA"/>
</dbReference>
<protein>
    <recommendedName>
        <fullName evidence="8">L-lactate permease</fullName>
    </recommendedName>
</protein>
<gene>
    <name evidence="9" type="ORF">BXY41_101557</name>
</gene>
<dbReference type="Proteomes" id="UP000237749">
    <property type="component" value="Unassembled WGS sequence"/>
</dbReference>
<dbReference type="InterPro" id="IPR003804">
    <property type="entry name" value="Lactate_perm"/>
</dbReference>
<evidence type="ECO:0000313" key="9">
    <source>
        <dbReference type="EMBL" id="PPK83493.1"/>
    </source>
</evidence>
<feature type="transmembrane region" description="Helical" evidence="8">
    <location>
        <begin position="145"/>
        <end position="168"/>
    </location>
</feature>
<evidence type="ECO:0000256" key="3">
    <source>
        <dbReference type="ARBA" id="ARBA00022448"/>
    </source>
</evidence>
<keyword evidence="7 8" id="KW-0472">Membrane</keyword>
<comment type="function">
    <text evidence="8">Uptake of L-lactate across the membrane. Can also transport D-lactate and glycolate.</text>
</comment>
<dbReference type="OrthoDB" id="9761056at2"/>
<dbReference type="GO" id="GO:0015295">
    <property type="term" value="F:solute:proton symporter activity"/>
    <property type="evidence" value="ECO:0007669"/>
    <property type="project" value="TreeGrafter"/>
</dbReference>
<evidence type="ECO:0000256" key="5">
    <source>
        <dbReference type="ARBA" id="ARBA00022692"/>
    </source>
</evidence>
<feature type="transmembrane region" description="Helical" evidence="8">
    <location>
        <begin position="35"/>
        <end position="58"/>
    </location>
</feature>
<feature type="transmembrane region" description="Helical" evidence="8">
    <location>
        <begin position="7"/>
        <end position="29"/>
    </location>
</feature>
<comment type="caution">
    <text evidence="9">The sequence shown here is derived from an EMBL/GenBank/DDBJ whole genome shotgun (WGS) entry which is preliminary data.</text>
</comment>
<evidence type="ECO:0000256" key="1">
    <source>
        <dbReference type="ARBA" id="ARBA00004651"/>
    </source>
</evidence>
<keyword evidence="10" id="KW-1185">Reference proteome</keyword>
<name>A0A2S6HZB4_9FIRM</name>
<dbReference type="GO" id="GO:0015129">
    <property type="term" value="F:lactate transmembrane transporter activity"/>
    <property type="evidence" value="ECO:0007669"/>
    <property type="project" value="UniProtKB-UniRule"/>
</dbReference>
<keyword evidence="5 8" id="KW-0812">Transmembrane</keyword>
<dbReference type="AlphaFoldDB" id="A0A2S6HZB4"/>
<evidence type="ECO:0000256" key="8">
    <source>
        <dbReference type="RuleBase" id="RU365092"/>
    </source>
</evidence>
<feature type="transmembrane region" description="Helical" evidence="8">
    <location>
        <begin position="188"/>
        <end position="210"/>
    </location>
</feature>
<sequence length="536" mass="57397">MNIPVNLFTWAMAFLPIIALIILMIQFHWGATEAAAVGLMITVVTGVFLFKAGVTVIAAESAKGIWNALIILIIVWTAILLYQVGDEAKAFLVIRDGMRRLLPNELLLVFAMGWVIESFLQGITGFGVPVAVGAPLLIGIGVHPIWAVIIPLLGQAWGNTFGTLGVAWDSLAMSVNLEAGSKEYLLTAFWTAVFIWFWNVVGGVVVCWFYGKGRAVKKGLAAVMLISLIQGGGQLLLTQVNTTISCFVPSCISLIVILLLGRTRMYKEEWSLKDSPIMNREFTKQEGEELPQGMTLVQAFVPYFLLSAITLIVLTIKPVHDLLGKFQFGFAFPETVTGYGHVNKASSSFSPLSPFTHASFFLLVSSLAGLIYYKKNGWIKEGGTKRVFVKSVSMTMPSGIAVIGLVIMSKIMDGTGQTAVLADGIAKVLGKAYIALVPFVGLLGTFMTGSNMSSNILFGGFQMTTANLLHVNPAAVLGAQSAGGSIGSAVSPSKIILGTTTANILGSEGEVLKRILMVTVPVTIAIGVFLFFMLAI</sequence>